<evidence type="ECO:0000256" key="1">
    <source>
        <dbReference type="SAM" id="SignalP"/>
    </source>
</evidence>
<sequence>MRKQGLNLSLLAGLLMTVALTGCKDSNTGTDPETDPNADRWITVAGALMGTTPGDGNGGTMVYSVSKEDAKNPNVSISVYDNGFGVKSTRTARLQASEDGKTLFNIAYNGDNGGEFARYKVEGAGKYTQEDVTVNISQYASATPRWVKLFDGDKTGIAVNVTTPTANNASSGPTPSAPFAYFRGTATILALNLQDVLITGYKQYQIPLTAAEELQGHTIFRLDAPVLNKAQNKLIVGTWMQKRNPATGTTESNFTRLGSKAVIVDYPSLENPKVITSTVGFGDNSGYRSHNSFLADDGNIYQATQRDSKGSHILRINQSNEYDNSYVFSLDAALGVKNVYVDCWKYAGNGIAYALYSQDGSDQGYVARLDLNAKTATKVDLPYEDGLDFGQYQGILVSGDEVYIAFTPVGKDGNIYIINRTSGAVTKGAKLVNKAGNHYIGIF</sequence>
<keyword evidence="1" id="KW-0732">Signal</keyword>
<dbReference type="RefSeq" id="WP_104714458.1">
    <property type="nucleotide sequence ID" value="NZ_PTRA01000002.1"/>
</dbReference>
<dbReference type="AlphaFoldDB" id="A0A2S7IJW3"/>
<reference evidence="3" key="1">
    <citation type="submission" date="2018-02" db="EMBL/GenBank/DDBJ databases">
        <title>Genome sequencing of Solimonas sp. HR-BB.</title>
        <authorList>
            <person name="Lee Y."/>
            <person name="Jeon C.O."/>
        </authorList>
    </citation>
    <scope>NUCLEOTIDE SEQUENCE [LARGE SCALE GENOMIC DNA]</scope>
    <source>
        <strain evidence="3">HR-U</strain>
    </source>
</reference>
<keyword evidence="3" id="KW-1185">Reference proteome</keyword>
<dbReference type="OrthoDB" id="1122951at2"/>
<accession>A0A2S7IJW3</accession>
<feature type="chain" id="PRO_5015733395" description="DUF4374 domain-containing protein" evidence="1">
    <location>
        <begin position="22"/>
        <end position="443"/>
    </location>
</feature>
<evidence type="ECO:0000313" key="2">
    <source>
        <dbReference type="EMBL" id="PQA56882.1"/>
    </source>
</evidence>
<proteinExistence type="predicted"/>
<organism evidence="2 3">
    <name type="scientific">Siphonobacter curvatus</name>
    <dbReference type="NCBI Taxonomy" id="2094562"/>
    <lineage>
        <taxon>Bacteria</taxon>
        <taxon>Pseudomonadati</taxon>
        <taxon>Bacteroidota</taxon>
        <taxon>Cytophagia</taxon>
        <taxon>Cytophagales</taxon>
        <taxon>Cytophagaceae</taxon>
        <taxon>Siphonobacter</taxon>
    </lineage>
</organism>
<comment type="caution">
    <text evidence="2">The sequence shown here is derived from an EMBL/GenBank/DDBJ whole genome shotgun (WGS) entry which is preliminary data.</text>
</comment>
<dbReference type="PROSITE" id="PS51257">
    <property type="entry name" value="PROKAR_LIPOPROTEIN"/>
    <property type="match status" value="1"/>
</dbReference>
<evidence type="ECO:0008006" key="4">
    <source>
        <dbReference type="Google" id="ProtNLM"/>
    </source>
</evidence>
<dbReference type="Proteomes" id="UP000239590">
    <property type="component" value="Unassembled WGS sequence"/>
</dbReference>
<evidence type="ECO:0000313" key="3">
    <source>
        <dbReference type="Proteomes" id="UP000239590"/>
    </source>
</evidence>
<dbReference type="EMBL" id="PTRA01000002">
    <property type="protein sequence ID" value="PQA56882.1"/>
    <property type="molecule type" value="Genomic_DNA"/>
</dbReference>
<name>A0A2S7IJW3_9BACT</name>
<gene>
    <name evidence="2" type="ORF">C5O19_16225</name>
</gene>
<feature type="signal peptide" evidence="1">
    <location>
        <begin position="1"/>
        <end position="21"/>
    </location>
</feature>
<protein>
    <recommendedName>
        <fullName evidence="4">DUF4374 domain-containing protein</fullName>
    </recommendedName>
</protein>